<keyword evidence="3" id="KW-1185">Reference proteome</keyword>
<feature type="transmembrane region" description="Helical" evidence="1">
    <location>
        <begin position="20"/>
        <end position="45"/>
    </location>
</feature>
<dbReference type="Proteomes" id="UP000540423">
    <property type="component" value="Unassembled WGS sequence"/>
</dbReference>
<sequence>MPTSTRAAPGGLLRLRDFRLLLAGATAGQVGAQVTLVALPLVAVLELRAPAFQVGLLTAAETAAF</sequence>
<dbReference type="AlphaFoldDB" id="A0A7X0HDU3"/>
<dbReference type="EMBL" id="JACHEM010000005">
    <property type="protein sequence ID" value="MBB6435785.1"/>
    <property type="molecule type" value="Genomic_DNA"/>
</dbReference>
<keyword evidence="1" id="KW-1133">Transmembrane helix</keyword>
<protein>
    <submittedName>
        <fullName evidence="2">DNA repair photolyase</fullName>
    </submittedName>
</protein>
<name>A0A7X0HDU3_9ACTN</name>
<proteinExistence type="predicted"/>
<gene>
    <name evidence="2" type="ORF">HNQ79_002248</name>
</gene>
<reference evidence="2 3" key="1">
    <citation type="submission" date="2020-08" db="EMBL/GenBank/DDBJ databases">
        <title>Genomic Encyclopedia of Type Strains, Phase IV (KMG-IV): sequencing the most valuable type-strain genomes for metagenomic binning, comparative biology and taxonomic classification.</title>
        <authorList>
            <person name="Goeker M."/>
        </authorList>
    </citation>
    <scope>NUCLEOTIDE SEQUENCE [LARGE SCALE GENOMIC DNA]</scope>
    <source>
        <strain evidence="2 3">DSM 40141</strain>
    </source>
</reference>
<keyword evidence="1" id="KW-0472">Membrane</keyword>
<keyword evidence="2" id="KW-0456">Lyase</keyword>
<accession>A0A7X0HDU3</accession>
<feature type="non-terminal residue" evidence="2">
    <location>
        <position position="65"/>
    </location>
</feature>
<keyword evidence="1" id="KW-0812">Transmembrane</keyword>
<evidence type="ECO:0000313" key="2">
    <source>
        <dbReference type="EMBL" id="MBB6435785.1"/>
    </source>
</evidence>
<evidence type="ECO:0000256" key="1">
    <source>
        <dbReference type="SAM" id="Phobius"/>
    </source>
</evidence>
<comment type="caution">
    <text evidence="2">The sequence shown here is derived from an EMBL/GenBank/DDBJ whole genome shotgun (WGS) entry which is preliminary data.</text>
</comment>
<evidence type="ECO:0000313" key="3">
    <source>
        <dbReference type="Proteomes" id="UP000540423"/>
    </source>
</evidence>
<dbReference type="GO" id="GO:0016829">
    <property type="term" value="F:lyase activity"/>
    <property type="evidence" value="ECO:0007669"/>
    <property type="project" value="UniProtKB-KW"/>
</dbReference>
<organism evidence="2 3">
    <name type="scientific">Streptomyces candidus</name>
    <dbReference type="NCBI Taxonomy" id="67283"/>
    <lineage>
        <taxon>Bacteria</taxon>
        <taxon>Bacillati</taxon>
        <taxon>Actinomycetota</taxon>
        <taxon>Actinomycetes</taxon>
        <taxon>Kitasatosporales</taxon>
        <taxon>Streptomycetaceae</taxon>
        <taxon>Streptomyces</taxon>
    </lineage>
</organism>